<reference evidence="1 2" key="1">
    <citation type="submission" date="2016-10" db="EMBL/GenBank/DDBJ databases">
        <authorList>
            <person name="de Groot N.N."/>
        </authorList>
    </citation>
    <scope>NUCLEOTIDE SEQUENCE [LARGE SCALE GENOMIC DNA]</scope>
    <source>
        <strain evidence="1 2">D15d</strain>
    </source>
</reference>
<gene>
    <name evidence="1" type="ORF">SAMN05216537_112130</name>
</gene>
<protein>
    <submittedName>
        <fullName evidence="1">Uncharacterized protein</fullName>
    </submittedName>
</protein>
<dbReference type="EMBL" id="FNUL01000012">
    <property type="protein sequence ID" value="SEF91351.1"/>
    <property type="molecule type" value="Genomic_DNA"/>
</dbReference>
<dbReference type="AlphaFoldDB" id="A0A1H5VWV3"/>
<dbReference type="Proteomes" id="UP000236726">
    <property type="component" value="Unassembled WGS sequence"/>
</dbReference>
<evidence type="ECO:0000313" key="2">
    <source>
        <dbReference type="Proteomes" id="UP000236726"/>
    </source>
</evidence>
<sequence length="355" mass="41311">MAEFTLLQTLAICDFIRTSKKISYSQIEEQISIQMAKEEDPDFFIGTGLSKSSLQRKVIDLTEEGIDNFSQREKQILFKAITKIISDTESALLEATIESFNSKRIAEDSLLKGSPTNERFRILPRISDIVSLPNSGGNDLDLELLRKMYCFASPEIRHWWNTNLNTYLALPDVVKAALLCCSYIGTNISNIEVKKKRISQLLDYFYFNAKNFLEVEPKYQIQLINILEIINEYKAYDNTIIKKWAIDKNNIDFDSFLHQDTEELDRQYISLESLFLEYKSIGNEYTLRDFIHAISFPIFLRKEDWAVALSLSALYYKKRDIIGRDRKLKYKGGCTDYHFSKMELELLLNVIKILN</sequence>
<proteinExistence type="predicted"/>
<keyword evidence="2" id="KW-1185">Reference proteome</keyword>
<accession>A0A1H5VWV3</accession>
<name>A0A1H5VWV3_9FIRM</name>
<dbReference type="RefSeq" id="WP_103953176.1">
    <property type="nucleotide sequence ID" value="NZ_FNUL01000012.1"/>
</dbReference>
<organism evidence="1 2">
    <name type="scientific">Lachnospira multipara</name>
    <dbReference type="NCBI Taxonomy" id="28051"/>
    <lineage>
        <taxon>Bacteria</taxon>
        <taxon>Bacillati</taxon>
        <taxon>Bacillota</taxon>
        <taxon>Clostridia</taxon>
        <taxon>Lachnospirales</taxon>
        <taxon>Lachnospiraceae</taxon>
        <taxon>Lachnospira</taxon>
    </lineage>
</organism>
<evidence type="ECO:0000313" key="1">
    <source>
        <dbReference type="EMBL" id="SEF91351.1"/>
    </source>
</evidence>